<organism evidence="2 3">
    <name type="scientific">Plasmodiophora brassicae</name>
    <name type="common">Clubroot disease agent</name>
    <dbReference type="NCBI Taxonomy" id="37360"/>
    <lineage>
        <taxon>Eukaryota</taxon>
        <taxon>Sar</taxon>
        <taxon>Rhizaria</taxon>
        <taxon>Endomyxa</taxon>
        <taxon>Phytomyxea</taxon>
        <taxon>Plasmodiophorida</taxon>
        <taxon>Plasmodiophoridae</taxon>
        <taxon>Plasmodiophora</taxon>
    </lineage>
</organism>
<sequence length="990" mass="104800">MPFNRDHGPGSSGVPAERTSQNATPDRDEDSAHRVPYEAAAAAVPDNGRRLPEMNRSAPGSRDPAGRDRNASPGQRRDDGSHPRAPEDRSHAPEERGYSPKVHQASSVPPTGPDHSTARRGTPGRVQNGDVPPHQEPSASGGRPGDLSRPVQRDQQDGAQRPLATSPAHRAPMASASPSNDTFDVSDPVRHHADVAPDRQGRDAPRGNDNATDRPDRRVREHDPAQGDHKSNRHPPVHADVADGHDPRQRQASRDHDAHHPQTGQHPGQRPSASAAPPVAGHRDDPDRRSPAVGHGGNDDNDAGDDSRRSAHNRPGSDPPRHGGLLSRLNPFARKPEMHAVDNDDAADGKNDRPRPRSDRTTPAATNGPTTRRPGDQPSGHRMDGNDDKNPRRELFSRLSNPFTEAGDDRGPDVAGGVPAGADRYGSRYEQPDEDRINATPTSGRGPSTPVEENADRSGPVDSERRHPYQQRPFLGDDRDPGDGGLVDPPFPHGRDQEARSMPSNGARSGDVPDHEDLRDEKRDHGGDHRDKVPSQTPAMPYGDAPAPVTSGRERSPASSGRAQNQDDGAHPDRQTHDAKAAGIGSRPRPNRDDHSKRSADVPTSNGAAPLSDTASSAAPVSGPVRQHGDARRTAPEAFATRPSDLNRDPNAGHPSSADAVHNASRTGQPDGQRPIRPSGPSAENVGRAGGAIAPERVAPTDNDDLGTVPTDGSSRRHPVSNTKLANGDEPEPRGRRRPNAAPLGVSRPTLATLARDAVGDERDDFGSPPAGGYQDGHSPFDVNDAVGRPQAAAGHDGFQPGRELGAPEEAASSDRDRTSPSGKDEGRPAPPAKGPAPHGANSDGAVSKDALRPAPTGGDLHDPTDRPPWSGPEKEVASKAGPRGDDADSKASTTEDLPANATIDERYHPSRPTLAGMAHDALSDAERRDRPNKVEAPDEQTLPDDDLDRLEDGLLGTAAPAFGDQAADGAPVEDAMTSCWSWLCGGMDQ</sequence>
<feature type="compositionally biased region" description="Low complexity" evidence="1">
    <location>
        <begin position="413"/>
        <end position="424"/>
    </location>
</feature>
<feature type="compositionally biased region" description="Basic and acidic residues" evidence="1">
    <location>
        <begin position="187"/>
        <end position="230"/>
    </location>
</feature>
<feature type="compositionally biased region" description="Basic and acidic residues" evidence="1">
    <location>
        <begin position="425"/>
        <end position="437"/>
    </location>
</feature>
<dbReference type="EMBL" id="OVEO01000007">
    <property type="protein sequence ID" value="SPQ97387.1"/>
    <property type="molecule type" value="Genomic_DNA"/>
</dbReference>
<feature type="compositionally biased region" description="Basic and acidic residues" evidence="1">
    <location>
        <begin position="813"/>
        <end position="828"/>
    </location>
</feature>
<feature type="compositionally biased region" description="Basic and acidic residues" evidence="1">
    <location>
        <begin position="334"/>
        <end position="360"/>
    </location>
</feature>
<geneLocation type="mitochondrion" evidence="2"/>
<feature type="compositionally biased region" description="Basic and acidic residues" evidence="1">
    <location>
        <begin position="373"/>
        <end position="396"/>
    </location>
</feature>
<evidence type="ECO:0000313" key="3">
    <source>
        <dbReference type="Proteomes" id="UP000290189"/>
    </source>
</evidence>
<feature type="compositionally biased region" description="Basic and acidic residues" evidence="1">
    <location>
        <begin position="64"/>
        <end position="98"/>
    </location>
</feature>
<dbReference type="Proteomes" id="UP000290189">
    <property type="component" value="Unassembled WGS sequence"/>
</dbReference>
<feature type="compositionally biased region" description="Basic and acidic residues" evidence="1">
    <location>
        <begin position="873"/>
        <end position="890"/>
    </location>
</feature>
<feature type="compositionally biased region" description="Acidic residues" evidence="1">
    <location>
        <begin position="938"/>
        <end position="950"/>
    </location>
</feature>
<feature type="compositionally biased region" description="Basic and acidic residues" evidence="1">
    <location>
        <begin position="240"/>
        <end position="260"/>
    </location>
</feature>
<evidence type="ECO:0000256" key="1">
    <source>
        <dbReference type="SAM" id="MobiDB-lite"/>
    </source>
</evidence>
<feature type="compositionally biased region" description="Basic and acidic residues" evidence="1">
    <location>
        <begin position="568"/>
        <end position="580"/>
    </location>
</feature>
<keyword evidence="2" id="KW-0496">Mitochondrion</keyword>
<proteinExistence type="predicted"/>
<feature type="compositionally biased region" description="Basic and acidic residues" evidence="1">
    <location>
        <begin position="922"/>
        <end position="937"/>
    </location>
</feature>
<protein>
    <submittedName>
        <fullName evidence="2">Uncharacterized protein</fullName>
    </submittedName>
</protein>
<feature type="compositionally biased region" description="Polar residues" evidence="1">
    <location>
        <begin position="557"/>
        <end position="567"/>
    </location>
</feature>
<reference evidence="2 3" key="1">
    <citation type="submission" date="2018-03" db="EMBL/GenBank/DDBJ databases">
        <authorList>
            <person name="Fogelqvist J."/>
        </authorList>
    </citation>
    <scope>NUCLEOTIDE SEQUENCE [LARGE SCALE GENOMIC DNA]</scope>
</reference>
<feature type="compositionally biased region" description="Basic and acidic residues" evidence="1">
    <location>
        <begin position="590"/>
        <end position="600"/>
    </location>
</feature>
<feature type="compositionally biased region" description="Basic and acidic residues" evidence="1">
    <location>
        <begin position="511"/>
        <end position="533"/>
    </location>
</feature>
<feature type="compositionally biased region" description="Polar residues" evidence="1">
    <location>
        <begin position="602"/>
        <end position="619"/>
    </location>
</feature>
<dbReference type="AlphaFoldDB" id="A0A3P3YB43"/>
<gene>
    <name evidence="2" type="ORF">PLBR_LOCUS4602</name>
</gene>
<evidence type="ECO:0000313" key="2">
    <source>
        <dbReference type="EMBL" id="SPQ97387.1"/>
    </source>
</evidence>
<accession>A0A3P3YB43</accession>
<name>A0A3P3YB43_PLABS</name>
<feature type="compositionally biased region" description="Basic and acidic residues" evidence="1">
    <location>
        <begin position="281"/>
        <end position="290"/>
    </location>
</feature>
<feature type="region of interest" description="Disordered" evidence="1">
    <location>
        <begin position="1"/>
        <end position="952"/>
    </location>
</feature>